<dbReference type="SUPFAM" id="SSF47413">
    <property type="entry name" value="lambda repressor-like DNA-binding domains"/>
    <property type="match status" value="1"/>
</dbReference>
<keyword evidence="3" id="KW-1185">Reference proteome</keyword>
<dbReference type="Pfam" id="PF01381">
    <property type="entry name" value="HTH_3"/>
    <property type="match status" value="1"/>
</dbReference>
<dbReference type="EMBL" id="BBIO01000003">
    <property type="protein sequence ID" value="GAK44369.1"/>
    <property type="molecule type" value="Genomic_DNA"/>
</dbReference>
<organism evidence="2 3">
    <name type="scientific">Tepidicaulis marinus</name>
    <dbReference type="NCBI Taxonomy" id="1333998"/>
    <lineage>
        <taxon>Bacteria</taxon>
        <taxon>Pseudomonadati</taxon>
        <taxon>Pseudomonadota</taxon>
        <taxon>Alphaproteobacteria</taxon>
        <taxon>Hyphomicrobiales</taxon>
        <taxon>Parvibaculaceae</taxon>
        <taxon>Tepidicaulis</taxon>
    </lineage>
</organism>
<sequence length="277" mass="31300">MGKAAAKPAEKNVSAIGKYLKNWRTTRRMSQLDLACEADISARHLSFIETGRAEPSREMVITLSEALEIPLRDRNALLLAAGYAPLYSETDIDAPEMAHIRTVIDFMLESYNPYGAVALDAHWNVLKSNRAYDKLAETFFPGLSGAPGERPNMLRQIFSDEGMRPYIANWDEVAYYMIQRMHREAMHAQVGDPTMQLLEDLLKRDDVPRRWHLFDVSAPAELLIPVHLKIGDLNARLFSVITMLGTPQDITLQELRIEAFMPADEETRQVIAALMDG</sequence>
<dbReference type="RefSeq" id="WP_045443433.1">
    <property type="nucleotide sequence ID" value="NZ_BBIO01000003.1"/>
</dbReference>
<gene>
    <name evidence="2" type="ORF">M2A_0868</name>
</gene>
<feature type="domain" description="HTH cro/C1-type" evidence="1">
    <location>
        <begin position="20"/>
        <end position="74"/>
    </location>
</feature>
<evidence type="ECO:0000313" key="3">
    <source>
        <dbReference type="Proteomes" id="UP000028702"/>
    </source>
</evidence>
<reference evidence="2 3" key="1">
    <citation type="submission" date="2014-07" db="EMBL/GenBank/DDBJ databases">
        <title>Tepidicaulis marinum gen. nov., sp. nov., a novel marine bacterium denitrifying nitrate to nitrous oxide strictly under microaerobic conditions.</title>
        <authorList>
            <person name="Takeuchi M."/>
            <person name="Yamagishi T."/>
            <person name="Kamagata Y."/>
            <person name="Oshima K."/>
            <person name="Hattori M."/>
            <person name="Katayama T."/>
            <person name="Hanada S."/>
            <person name="Tamaki H."/>
            <person name="Marumo K."/>
            <person name="Maeda H."/>
            <person name="Nedachi M."/>
            <person name="Iwasaki W."/>
            <person name="Suwa Y."/>
            <person name="Sakata S."/>
        </authorList>
    </citation>
    <scope>NUCLEOTIDE SEQUENCE [LARGE SCALE GENOMIC DNA]</scope>
    <source>
        <strain evidence="2 3">MA2</strain>
    </source>
</reference>
<dbReference type="InterPro" id="IPR041413">
    <property type="entry name" value="MLTR_LBD"/>
</dbReference>
<dbReference type="eggNOG" id="COG1396">
    <property type="taxonomic scope" value="Bacteria"/>
</dbReference>
<comment type="caution">
    <text evidence="2">The sequence shown here is derived from an EMBL/GenBank/DDBJ whole genome shotgun (WGS) entry which is preliminary data.</text>
</comment>
<dbReference type="AlphaFoldDB" id="A0A081B8K1"/>
<dbReference type="SMART" id="SM00530">
    <property type="entry name" value="HTH_XRE"/>
    <property type="match status" value="1"/>
</dbReference>
<dbReference type="PROSITE" id="PS50943">
    <property type="entry name" value="HTH_CROC1"/>
    <property type="match status" value="1"/>
</dbReference>
<dbReference type="STRING" id="1333998.M2A_0868"/>
<proteinExistence type="predicted"/>
<dbReference type="Proteomes" id="UP000028702">
    <property type="component" value="Unassembled WGS sequence"/>
</dbReference>
<accession>A0A081B8K1</accession>
<dbReference type="InterPro" id="IPR010982">
    <property type="entry name" value="Lambda_DNA-bd_dom_sf"/>
</dbReference>
<dbReference type="GO" id="GO:0003677">
    <property type="term" value="F:DNA binding"/>
    <property type="evidence" value="ECO:0007669"/>
    <property type="project" value="InterPro"/>
</dbReference>
<dbReference type="PANTHER" id="PTHR35010">
    <property type="entry name" value="BLL4672 PROTEIN-RELATED"/>
    <property type="match status" value="1"/>
</dbReference>
<name>A0A081B8K1_9HYPH</name>
<dbReference type="CDD" id="cd00093">
    <property type="entry name" value="HTH_XRE"/>
    <property type="match status" value="1"/>
</dbReference>
<dbReference type="Gene3D" id="3.30.450.180">
    <property type="match status" value="1"/>
</dbReference>
<protein>
    <submittedName>
        <fullName evidence="2">XRE family transcriptional regulator</fullName>
    </submittedName>
</protein>
<dbReference type="PANTHER" id="PTHR35010:SF4">
    <property type="entry name" value="BLL5781 PROTEIN"/>
    <property type="match status" value="1"/>
</dbReference>
<dbReference type="Gene3D" id="1.10.260.40">
    <property type="entry name" value="lambda repressor-like DNA-binding domains"/>
    <property type="match status" value="1"/>
</dbReference>
<evidence type="ECO:0000313" key="2">
    <source>
        <dbReference type="EMBL" id="GAK44369.1"/>
    </source>
</evidence>
<dbReference type="Pfam" id="PF17765">
    <property type="entry name" value="MLTR_LBD"/>
    <property type="match status" value="1"/>
</dbReference>
<dbReference type="InterPro" id="IPR001387">
    <property type="entry name" value="Cro/C1-type_HTH"/>
</dbReference>
<evidence type="ECO:0000259" key="1">
    <source>
        <dbReference type="PROSITE" id="PS50943"/>
    </source>
</evidence>